<evidence type="ECO:0000256" key="3">
    <source>
        <dbReference type="ARBA" id="ARBA00022801"/>
    </source>
</evidence>
<dbReference type="GO" id="GO:0046872">
    <property type="term" value="F:metal ion binding"/>
    <property type="evidence" value="ECO:0007669"/>
    <property type="project" value="UniProtKB-KW"/>
</dbReference>
<comment type="similarity">
    <text evidence="1">Belongs to the sulfatase family.</text>
</comment>
<comment type="caution">
    <text evidence="6">The sequence shown here is derived from an EMBL/GenBank/DDBJ whole genome shotgun (WGS) entry which is preliminary data.</text>
</comment>
<keyword evidence="2" id="KW-0479">Metal-binding</keyword>
<dbReference type="InterPro" id="IPR050738">
    <property type="entry name" value="Sulfatase"/>
</dbReference>
<dbReference type="Gene3D" id="3.40.720.10">
    <property type="entry name" value="Alkaline Phosphatase, subunit A"/>
    <property type="match status" value="1"/>
</dbReference>
<dbReference type="InterPro" id="IPR024607">
    <property type="entry name" value="Sulfatase_CS"/>
</dbReference>
<evidence type="ECO:0000256" key="2">
    <source>
        <dbReference type="ARBA" id="ARBA00022723"/>
    </source>
</evidence>
<evidence type="ECO:0000256" key="4">
    <source>
        <dbReference type="ARBA" id="ARBA00022837"/>
    </source>
</evidence>
<gene>
    <name evidence="6" type="ORF">Atai01_79130</name>
</gene>
<dbReference type="Pfam" id="PF00884">
    <property type="entry name" value="Sulfatase"/>
    <property type="match status" value="1"/>
</dbReference>
<keyword evidence="3" id="KW-0378">Hydrolase</keyword>
<keyword evidence="7" id="KW-1185">Reference proteome</keyword>
<dbReference type="InterPro" id="IPR000917">
    <property type="entry name" value="Sulfatase_N"/>
</dbReference>
<dbReference type="GO" id="GO:0016787">
    <property type="term" value="F:hydrolase activity"/>
    <property type="evidence" value="ECO:0007669"/>
    <property type="project" value="UniProtKB-KW"/>
</dbReference>
<dbReference type="EMBL" id="BSTI01000034">
    <property type="protein sequence ID" value="GLY71294.1"/>
    <property type="molecule type" value="Genomic_DNA"/>
</dbReference>
<dbReference type="PANTHER" id="PTHR42693">
    <property type="entry name" value="ARYLSULFATASE FAMILY MEMBER"/>
    <property type="match status" value="1"/>
</dbReference>
<sequence>MAAYRHGVTELSLPRGPVGAPNVVLVMLDDVGFGASEVFGGPVSTPAVARLAQAGLRYTRFHTTAICSPTRASLLTGRDAHVAGVGTVMNTSNRYPGYQGIMRDETATIATVLRQNGYATACFGKWHLAPPWETSQLGPFDRWPTGRGFDTFYGFLGGETDQFEPTLYAGTTPVTRPDEESYHLTEDLVDRSIRWVRMQHSLTPDRPFLLYLAPGATHAPLQVPRPFRDKYRGRFARGWDAMRSEILRRQKALGVVPPETELTPRPDALPAWESLDENRRRVAERLMEAYAGFLEHTDVQIDRFVRALQDDGLFDNTLFCYIVGDNGSSAEAGIDGSINYLGALQGMPESLQQQLDALDEIGDPQTYPQYPAGWAWAMCSPFQWVKQVASHFGGTRNPMVLSWPARIAGSGGVRTQFCHVNDVVPTILQAAGIEAPSVVNGVEQEPMDGVSLAYTFDDEDAPERHTTQYFEVFGHRSVYHHGWIASAFHRAGMPWTVGLPPVDAPFDDDVWELYDTTRDFSQAHDLAPQDPDKLAQLQEVFAEEAARVHILPLRDARVHRTPMPNLAAARTELTYYPGAVGIPETNGPALCGRSWTIRAHLGVGQRGAAGVLATMGGRHGGFALYLTREGRPEFVYRAFETGTVELAGKRPLTVGEHVVEVDLDYDGGGRGRGAWITLRVDGAELGRDRTERTPRGFFSIDETFDVGATTGSPVGNFPRVFPFTGELHKVEFVLG</sequence>
<dbReference type="AlphaFoldDB" id="A0A9W6R929"/>
<dbReference type="PROSITE" id="PS00523">
    <property type="entry name" value="SULFATASE_1"/>
    <property type="match status" value="1"/>
</dbReference>
<dbReference type="CDD" id="cd16025">
    <property type="entry name" value="PAS_like"/>
    <property type="match status" value="1"/>
</dbReference>
<protein>
    <submittedName>
        <fullName evidence="6">Arylsulfatase</fullName>
    </submittedName>
</protein>
<dbReference type="PANTHER" id="PTHR42693:SF43">
    <property type="entry name" value="BLL2667 PROTEIN"/>
    <property type="match status" value="1"/>
</dbReference>
<reference evidence="6" key="1">
    <citation type="submission" date="2023-03" db="EMBL/GenBank/DDBJ databases">
        <title>Amycolatopsis taiwanensis NBRC 103393.</title>
        <authorList>
            <person name="Ichikawa N."/>
            <person name="Sato H."/>
            <person name="Tonouchi N."/>
        </authorList>
    </citation>
    <scope>NUCLEOTIDE SEQUENCE</scope>
    <source>
        <strain evidence="6">NBRC 103393</strain>
    </source>
</reference>
<feature type="domain" description="Sulfatase N-terminal" evidence="5">
    <location>
        <begin position="21"/>
        <end position="433"/>
    </location>
</feature>
<proteinExistence type="inferred from homology"/>
<dbReference type="Gene3D" id="3.30.1120.10">
    <property type="match status" value="1"/>
</dbReference>
<name>A0A9W6R929_9PSEU</name>
<dbReference type="SUPFAM" id="SSF53649">
    <property type="entry name" value="Alkaline phosphatase-like"/>
    <property type="match status" value="1"/>
</dbReference>
<dbReference type="Proteomes" id="UP001165136">
    <property type="component" value="Unassembled WGS sequence"/>
</dbReference>
<dbReference type="InterPro" id="IPR017850">
    <property type="entry name" value="Alkaline_phosphatase_core_sf"/>
</dbReference>
<evidence type="ECO:0000313" key="6">
    <source>
        <dbReference type="EMBL" id="GLY71294.1"/>
    </source>
</evidence>
<evidence type="ECO:0000313" key="7">
    <source>
        <dbReference type="Proteomes" id="UP001165136"/>
    </source>
</evidence>
<organism evidence="6 7">
    <name type="scientific">Amycolatopsis taiwanensis</name>
    <dbReference type="NCBI Taxonomy" id="342230"/>
    <lineage>
        <taxon>Bacteria</taxon>
        <taxon>Bacillati</taxon>
        <taxon>Actinomycetota</taxon>
        <taxon>Actinomycetes</taxon>
        <taxon>Pseudonocardiales</taxon>
        <taxon>Pseudonocardiaceae</taxon>
        <taxon>Amycolatopsis</taxon>
    </lineage>
</organism>
<evidence type="ECO:0000259" key="5">
    <source>
        <dbReference type="Pfam" id="PF00884"/>
    </source>
</evidence>
<accession>A0A9W6R929</accession>
<keyword evidence="4" id="KW-0106">Calcium</keyword>
<evidence type="ECO:0000256" key="1">
    <source>
        <dbReference type="ARBA" id="ARBA00008779"/>
    </source>
</evidence>